<evidence type="ECO:0000313" key="1">
    <source>
        <dbReference type="EMBL" id="VFB20978.1"/>
    </source>
</evidence>
<reference evidence="1 2" key="1">
    <citation type="submission" date="2019-02" db="EMBL/GenBank/DDBJ databases">
        <authorList>
            <consortium name="Pathogen Informatics"/>
        </authorList>
    </citation>
    <scope>NUCLEOTIDE SEQUENCE [LARGE SCALE GENOMIC DNA]</scope>
    <source>
        <strain evidence="1 2">3012STDY7103891</strain>
    </source>
</reference>
<proteinExistence type="predicted"/>
<accession>A0A449INH2</accession>
<organism evidence="1 2">
    <name type="scientific">Pseudomonas fragi</name>
    <dbReference type="NCBI Taxonomy" id="296"/>
    <lineage>
        <taxon>Bacteria</taxon>
        <taxon>Pseudomonadati</taxon>
        <taxon>Pseudomonadota</taxon>
        <taxon>Gammaproteobacteria</taxon>
        <taxon>Pseudomonadales</taxon>
        <taxon>Pseudomonadaceae</taxon>
        <taxon>Pseudomonas</taxon>
    </lineage>
</organism>
<sequence length="257" mass="27696">MPSRASPLPQCHRKSSGSWFACDAGTGVCQANRGDAIASKPAPTMSPQIQWELVRLRCRHWGLSGKPWRCHREQARSHNVTANPVGAGSPAMQALGLSGKPWRCHREQARSHNVTANPVGAGSPAMQALGSVRQTVAMPSRASPLPQCHRKSSGSWFACYAGTGVCQANRGDAIASKPAPTMSPQIQWELVRLRCRHWGLSGKPWRCHREQARSHNVTVNPVGAGLPAMQILGSVRQTVAMPSRASPLPQELSSLSD</sequence>
<dbReference type="Proteomes" id="UP000330809">
    <property type="component" value="Unassembled WGS sequence"/>
</dbReference>
<gene>
    <name evidence="1" type="ORF">NCTC10754_03615</name>
</gene>
<protein>
    <submittedName>
        <fullName evidence="1">Uncharacterized protein</fullName>
    </submittedName>
</protein>
<evidence type="ECO:0000313" key="2">
    <source>
        <dbReference type="Proteomes" id="UP000330809"/>
    </source>
</evidence>
<dbReference type="EMBL" id="CAACYJ010000040">
    <property type="protein sequence ID" value="VFB20978.1"/>
    <property type="molecule type" value="Genomic_DNA"/>
</dbReference>
<name>A0A449INH2_PSEFR</name>
<dbReference type="AlphaFoldDB" id="A0A449INH2"/>